<dbReference type="PROSITE" id="PS51821">
    <property type="entry name" value="VELVET"/>
    <property type="match status" value="1"/>
</dbReference>
<evidence type="ECO:0000259" key="9">
    <source>
        <dbReference type="PROSITE" id="PS51821"/>
    </source>
</evidence>
<organism evidence="10 11">
    <name type="scientific">Lasallia pustulata</name>
    <dbReference type="NCBI Taxonomy" id="136370"/>
    <lineage>
        <taxon>Eukaryota</taxon>
        <taxon>Fungi</taxon>
        <taxon>Dikarya</taxon>
        <taxon>Ascomycota</taxon>
        <taxon>Pezizomycotina</taxon>
        <taxon>Lecanoromycetes</taxon>
        <taxon>OSLEUM clade</taxon>
        <taxon>Umbilicariomycetidae</taxon>
        <taxon>Umbilicariales</taxon>
        <taxon>Umbilicariaceae</taxon>
        <taxon>Lasallia</taxon>
    </lineage>
</organism>
<name>A0A1W5CW81_9LECA</name>
<reference evidence="11" key="1">
    <citation type="submission" date="2017-03" db="EMBL/GenBank/DDBJ databases">
        <authorList>
            <person name="Sharma R."/>
            <person name="Thines M."/>
        </authorList>
    </citation>
    <scope>NUCLEOTIDE SEQUENCE [LARGE SCALE GENOMIC DNA]</scope>
</reference>
<dbReference type="AlphaFoldDB" id="A0A1W5CW81"/>
<dbReference type="InterPro" id="IPR021740">
    <property type="entry name" value="Velvet"/>
</dbReference>
<evidence type="ECO:0000256" key="3">
    <source>
        <dbReference type="ARBA" id="ARBA00022490"/>
    </source>
</evidence>
<dbReference type="EMBL" id="FWEW01000527">
    <property type="protein sequence ID" value="SLM35091.1"/>
    <property type="molecule type" value="Genomic_DNA"/>
</dbReference>
<dbReference type="Gene3D" id="2.60.40.3960">
    <property type="entry name" value="Velvet domain"/>
    <property type="match status" value="1"/>
</dbReference>
<dbReference type="GO" id="GO:0034250">
    <property type="term" value="P:positive regulation of amide metabolic process"/>
    <property type="evidence" value="ECO:0007669"/>
    <property type="project" value="UniProtKB-ARBA"/>
</dbReference>
<feature type="region of interest" description="Disordered" evidence="8">
    <location>
        <begin position="1"/>
        <end position="23"/>
    </location>
</feature>
<keyword evidence="5" id="KW-0804">Transcription</keyword>
<dbReference type="GO" id="GO:0005737">
    <property type="term" value="C:cytoplasm"/>
    <property type="evidence" value="ECO:0007669"/>
    <property type="project" value="UniProtKB-SubCell"/>
</dbReference>
<keyword evidence="3" id="KW-0963">Cytoplasm</keyword>
<feature type="region of interest" description="Disordered" evidence="8">
    <location>
        <begin position="330"/>
        <end position="355"/>
    </location>
</feature>
<feature type="domain" description="Velvet" evidence="9">
    <location>
        <begin position="24"/>
        <end position="229"/>
    </location>
</feature>
<feature type="compositionally biased region" description="Low complexity" evidence="8">
    <location>
        <begin position="389"/>
        <end position="403"/>
    </location>
</feature>
<evidence type="ECO:0000256" key="1">
    <source>
        <dbReference type="ARBA" id="ARBA00004123"/>
    </source>
</evidence>
<evidence type="ECO:0000256" key="4">
    <source>
        <dbReference type="ARBA" id="ARBA00023015"/>
    </source>
</evidence>
<proteinExistence type="inferred from homology"/>
<feature type="compositionally biased region" description="Polar residues" evidence="8">
    <location>
        <begin position="372"/>
        <end position="381"/>
    </location>
</feature>
<dbReference type="GO" id="GO:0043455">
    <property type="term" value="P:regulation of secondary metabolic process"/>
    <property type="evidence" value="ECO:0007669"/>
    <property type="project" value="UniProtKB-ARBA"/>
</dbReference>
<keyword evidence="11" id="KW-1185">Reference proteome</keyword>
<comment type="subcellular location">
    <subcellularLocation>
        <location evidence="2">Cytoplasm</location>
    </subcellularLocation>
    <subcellularLocation>
        <location evidence="1">Nucleus</location>
    </subcellularLocation>
</comment>
<evidence type="ECO:0000313" key="11">
    <source>
        <dbReference type="Proteomes" id="UP000192927"/>
    </source>
</evidence>
<dbReference type="Proteomes" id="UP000192927">
    <property type="component" value="Unassembled WGS sequence"/>
</dbReference>
<comment type="similarity">
    <text evidence="7">Belongs to the velvet family. VeA subfamily.</text>
</comment>
<evidence type="ECO:0000256" key="6">
    <source>
        <dbReference type="ARBA" id="ARBA00023242"/>
    </source>
</evidence>
<dbReference type="Pfam" id="PF11754">
    <property type="entry name" value="Velvet"/>
    <property type="match status" value="2"/>
</dbReference>
<feature type="compositionally biased region" description="Low complexity" evidence="8">
    <location>
        <begin position="1"/>
        <end position="19"/>
    </location>
</feature>
<keyword evidence="4" id="KW-0805">Transcription regulation</keyword>
<dbReference type="PANTHER" id="PTHR33572">
    <property type="entry name" value="SPORE DEVELOPMENT REGULATOR VOSA"/>
    <property type="match status" value="1"/>
</dbReference>
<sequence length="606" mass="67390">MASIMSVTSSSDNRSSVTRVTKEGKKLTYEMNVIQQPERARACGSGAKSSADRRPVDPPPVVELRIFEGDAKSDITFSYNANFFLYTTLESARPIAQGRVSSVPTPFPVLTGMPVAGMAYLDRPSPAGYFIFPDLSVRHEGKYKLAFNLFEELKEPKDADAEPAITSPDHPNNQAAKNNPMAPQSHMHFRLEVKSDPFVVYSAKKFPGLAESTSLSRVVAEQGCRVRIRRDVRMRRRDAKPNKDYDDYDDDNMYSRQDRFATPDAYSHPQITERPRSASHGSADVSTPYSMEQRRSSMHDQNYYAQPTYQQVPQPAPPPNIGSNGYTNHLAFGSTATPHYQTPAFPPQAMAQPPQPYLQNNAAYQYQPTPHVRQMSTSSPQGYGYAPNQPYQQSQYFPPQSYSEGNDYRSLTDYRRGSAPQVNQVHQVHQTQMPNPYPTDSRPAPIQQSYYPPPAPVAVTRSVTPVMTGQALPPLKTLQPSLDRKYETASPATSLPPSAIGTYQTPHIDIAQNKYPSYPTPQSATADAVRPTKRQYGAVFDTNHLTQPIYAGARPNAALIAQELPQVETEDGKYDDMADMADLKVLSYRRADGSKTMKKCPSPVSV</sequence>
<evidence type="ECO:0000256" key="5">
    <source>
        <dbReference type="ARBA" id="ARBA00023163"/>
    </source>
</evidence>
<keyword evidence="6" id="KW-0539">Nucleus</keyword>
<dbReference type="FunFam" id="2.60.40.3960:FF:000001">
    <property type="entry name" value="Sexual development activator VeA"/>
    <property type="match status" value="1"/>
</dbReference>
<dbReference type="GO" id="GO:0051176">
    <property type="term" value="P:positive regulation of sulfur metabolic process"/>
    <property type="evidence" value="ECO:0007669"/>
    <property type="project" value="UniProtKB-ARBA"/>
</dbReference>
<evidence type="ECO:0000256" key="8">
    <source>
        <dbReference type="SAM" id="MobiDB-lite"/>
    </source>
</evidence>
<dbReference type="InterPro" id="IPR037525">
    <property type="entry name" value="Velvet_dom"/>
</dbReference>
<dbReference type="GO" id="GO:0005634">
    <property type="term" value="C:nucleus"/>
    <property type="evidence" value="ECO:0007669"/>
    <property type="project" value="UniProtKB-SubCell"/>
</dbReference>
<evidence type="ECO:0000313" key="10">
    <source>
        <dbReference type="EMBL" id="SLM35091.1"/>
    </source>
</evidence>
<evidence type="ECO:0000256" key="2">
    <source>
        <dbReference type="ARBA" id="ARBA00004496"/>
    </source>
</evidence>
<evidence type="ECO:0000256" key="7">
    <source>
        <dbReference type="ARBA" id="ARBA00038005"/>
    </source>
</evidence>
<feature type="region of interest" description="Disordered" evidence="8">
    <location>
        <begin position="235"/>
        <end position="297"/>
    </location>
</feature>
<feature type="region of interest" description="Disordered" evidence="8">
    <location>
        <begin position="372"/>
        <end position="413"/>
    </location>
</feature>
<dbReference type="InterPro" id="IPR038491">
    <property type="entry name" value="Velvet_dom_sf"/>
</dbReference>
<protein>
    <submittedName>
        <fullName evidence="10">Sexual development activator</fullName>
    </submittedName>
</protein>
<dbReference type="PANTHER" id="PTHR33572:SF14">
    <property type="entry name" value="DEVELOPMENTAL AND SECONDARY METABOLISM REGULATOR VEA"/>
    <property type="match status" value="1"/>
</dbReference>
<accession>A0A1W5CW81</accession>